<proteinExistence type="predicted"/>
<protein>
    <submittedName>
        <fullName evidence="1">Enoyl-CoA hydratase/isomerase</fullName>
    </submittedName>
</protein>
<dbReference type="EMBL" id="CP061800">
    <property type="protein sequence ID" value="QTA90966.1"/>
    <property type="molecule type" value="Genomic_DNA"/>
</dbReference>
<dbReference type="CDD" id="cd06558">
    <property type="entry name" value="crotonase-like"/>
    <property type="match status" value="1"/>
</dbReference>
<dbReference type="GO" id="GO:0006635">
    <property type="term" value="P:fatty acid beta-oxidation"/>
    <property type="evidence" value="ECO:0007669"/>
    <property type="project" value="TreeGrafter"/>
</dbReference>
<dbReference type="Gene3D" id="3.90.226.10">
    <property type="entry name" value="2-enoyl-CoA Hydratase, Chain A, domain 1"/>
    <property type="match status" value="1"/>
</dbReference>
<sequence length="260" mass="29943">MSKGTNLEENHDFFFTKRFKEVIILTLKENLLLHATNLTDRDTIQDYFDRVSKCRSVKAMVINSSLEKSGPKEYLEFYQSMKSKWERNEIRRLCNIMNQFILTITELNKIVIHACSGSVIALFLNVSLACDYRIIADNTVFCNPYLELGMLPKGGGPFFLSRMLGPGKAYEILLLNREITAQQAMTFGIADQMVPLEKLEDSALEVAHRFGEHYASSLSGIKKLVNYSLKELKDYLEFENKEIFRIVDSPDFDRSRGYKC</sequence>
<evidence type="ECO:0000313" key="1">
    <source>
        <dbReference type="EMBL" id="QTA90966.1"/>
    </source>
</evidence>
<dbReference type="Proteomes" id="UP000663722">
    <property type="component" value="Chromosome"/>
</dbReference>
<dbReference type="InterPro" id="IPR001753">
    <property type="entry name" value="Enoyl-CoA_hydra/iso"/>
</dbReference>
<reference evidence="1" key="1">
    <citation type="journal article" date="2021" name="Microb. Physiol.">
        <title>Proteogenomic Insights into the Physiology of Marine, Sulfate-Reducing, Filamentous Desulfonema limicola and Desulfonema magnum.</title>
        <authorList>
            <person name="Schnaars V."/>
            <person name="Wohlbrand L."/>
            <person name="Scheve S."/>
            <person name="Hinrichs C."/>
            <person name="Reinhardt R."/>
            <person name="Rabus R."/>
        </authorList>
    </citation>
    <scope>NUCLEOTIDE SEQUENCE</scope>
    <source>
        <strain evidence="1">4be13</strain>
    </source>
</reference>
<dbReference type="InterPro" id="IPR029045">
    <property type="entry name" value="ClpP/crotonase-like_dom_sf"/>
</dbReference>
<dbReference type="AlphaFoldDB" id="A0A975BSS0"/>
<organism evidence="1 2">
    <name type="scientific">Desulfonema magnum</name>
    <dbReference type="NCBI Taxonomy" id="45655"/>
    <lineage>
        <taxon>Bacteria</taxon>
        <taxon>Pseudomonadati</taxon>
        <taxon>Thermodesulfobacteriota</taxon>
        <taxon>Desulfobacteria</taxon>
        <taxon>Desulfobacterales</taxon>
        <taxon>Desulfococcaceae</taxon>
        <taxon>Desulfonema</taxon>
    </lineage>
</organism>
<dbReference type="Pfam" id="PF00378">
    <property type="entry name" value="ECH_1"/>
    <property type="match status" value="1"/>
</dbReference>
<dbReference type="RefSeq" id="WP_207678934.1">
    <property type="nucleotide sequence ID" value="NZ_CP061800.1"/>
</dbReference>
<dbReference type="PANTHER" id="PTHR11941:SF54">
    <property type="entry name" value="ENOYL-COA HYDRATASE, MITOCHONDRIAL"/>
    <property type="match status" value="1"/>
</dbReference>
<dbReference type="SUPFAM" id="SSF52096">
    <property type="entry name" value="ClpP/crotonase"/>
    <property type="match status" value="1"/>
</dbReference>
<evidence type="ECO:0000313" key="2">
    <source>
        <dbReference type="Proteomes" id="UP000663722"/>
    </source>
</evidence>
<name>A0A975BSS0_9BACT</name>
<dbReference type="PANTHER" id="PTHR11941">
    <property type="entry name" value="ENOYL-COA HYDRATASE-RELATED"/>
    <property type="match status" value="1"/>
</dbReference>
<dbReference type="GO" id="GO:0003824">
    <property type="term" value="F:catalytic activity"/>
    <property type="evidence" value="ECO:0007669"/>
    <property type="project" value="UniProtKB-ARBA"/>
</dbReference>
<gene>
    <name evidence="1" type="ORF">dnm_070300</name>
</gene>
<dbReference type="KEGG" id="dmm:dnm_070300"/>
<accession>A0A975BSS0</accession>
<keyword evidence="2" id="KW-1185">Reference proteome</keyword>